<proteinExistence type="inferred from homology"/>
<dbReference type="InterPro" id="IPR022898">
    <property type="entry name" value="RNase_HII"/>
</dbReference>
<evidence type="ECO:0000259" key="17">
    <source>
        <dbReference type="PROSITE" id="PS51975"/>
    </source>
</evidence>
<evidence type="ECO:0000256" key="13">
    <source>
        <dbReference type="ARBA" id="ARBA00023211"/>
    </source>
</evidence>
<sequence>MIAGVDEVGLGCLAGPVIASAIILSGRGSERTYKDSKKTSEKQRAENYYFLRRNCYFGIGVASPMEVDQLNVLKASHLAMIRAVDSLPVKSSKIIIDGKYIPEGLKNAESIIKGDQFIQEISAASNFAKYYRDSLMAAYHLQLPNYNFKTNKGYPTLEHKDAISAFGLSKIHRKSFKIK</sequence>
<evidence type="ECO:0000313" key="18">
    <source>
        <dbReference type="EMBL" id="RCL37905.1"/>
    </source>
</evidence>
<evidence type="ECO:0000256" key="11">
    <source>
        <dbReference type="ARBA" id="ARBA00022759"/>
    </source>
</evidence>
<dbReference type="InterPro" id="IPR036397">
    <property type="entry name" value="RNaseH_sf"/>
</dbReference>
<comment type="cofactor">
    <cofactor evidence="14 15">
        <name>Mn(2+)</name>
        <dbReference type="ChEBI" id="CHEBI:29035"/>
    </cofactor>
    <cofactor evidence="14 15">
        <name>Mg(2+)</name>
        <dbReference type="ChEBI" id="CHEBI:18420"/>
    </cofactor>
    <text evidence="14 15">Manganese or magnesium. Binds 1 divalent metal ion per monomer in the absence of substrate. May bind a second metal ion after substrate binding.</text>
</comment>
<dbReference type="HAMAP" id="MF_00052_B">
    <property type="entry name" value="RNase_HII_B"/>
    <property type="match status" value="1"/>
</dbReference>
<gene>
    <name evidence="14" type="primary">rnhB</name>
    <name evidence="18" type="ORF">DBW97_03715</name>
</gene>
<dbReference type="EMBL" id="QOPD01000006">
    <property type="protein sequence ID" value="RCL37905.1"/>
    <property type="molecule type" value="Genomic_DNA"/>
</dbReference>
<dbReference type="GO" id="GO:0032299">
    <property type="term" value="C:ribonuclease H2 complex"/>
    <property type="evidence" value="ECO:0007669"/>
    <property type="project" value="TreeGrafter"/>
</dbReference>
<evidence type="ECO:0000256" key="16">
    <source>
        <dbReference type="RuleBase" id="RU003515"/>
    </source>
</evidence>
<dbReference type="Pfam" id="PF01351">
    <property type="entry name" value="RNase_HII"/>
    <property type="match status" value="1"/>
</dbReference>
<keyword evidence="9 14" id="KW-0540">Nuclease</keyword>
<comment type="caution">
    <text evidence="18">The sequence shown here is derived from an EMBL/GenBank/DDBJ whole genome shotgun (WGS) entry which is preliminary data.</text>
</comment>
<dbReference type="GO" id="GO:0003723">
    <property type="term" value="F:RNA binding"/>
    <property type="evidence" value="ECO:0007669"/>
    <property type="project" value="UniProtKB-UniRule"/>
</dbReference>
<dbReference type="GO" id="GO:0005737">
    <property type="term" value="C:cytoplasm"/>
    <property type="evidence" value="ECO:0007669"/>
    <property type="project" value="UniProtKB-SubCell"/>
</dbReference>
<evidence type="ECO:0000313" key="19">
    <source>
        <dbReference type="Proteomes" id="UP000252147"/>
    </source>
</evidence>
<evidence type="ECO:0000256" key="9">
    <source>
        <dbReference type="ARBA" id="ARBA00022722"/>
    </source>
</evidence>
<dbReference type="Gene3D" id="3.30.420.10">
    <property type="entry name" value="Ribonuclease H-like superfamily/Ribonuclease H"/>
    <property type="match status" value="1"/>
</dbReference>
<dbReference type="SUPFAM" id="SSF53098">
    <property type="entry name" value="Ribonuclease H-like"/>
    <property type="match status" value="1"/>
</dbReference>
<comment type="catalytic activity">
    <reaction evidence="1 14 15 16">
        <text>Endonucleolytic cleavage to 5'-phosphomonoester.</text>
        <dbReference type="EC" id="3.1.26.4"/>
    </reaction>
</comment>
<evidence type="ECO:0000256" key="14">
    <source>
        <dbReference type="HAMAP-Rule" id="MF_00052"/>
    </source>
</evidence>
<evidence type="ECO:0000256" key="6">
    <source>
        <dbReference type="ARBA" id="ARBA00012180"/>
    </source>
</evidence>
<comment type="subcellular location">
    <subcellularLocation>
        <location evidence="4 14">Cytoplasm</location>
    </subcellularLocation>
</comment>
<keyword evidence="10 14" id="KW-0479">Metal-binding</keyword>
<evidence type="ECO:0000256" key="8">
    <source>
        <dbReference type="ARBA" id="ARBA00022490"/>
    </source>
</evidence>
<evidence type="ECO:0000256" key="5">
    <source>
        <dbReference type="ARBA" id="ARBA00007383"/>
    </source>
</evidence>
<evidence type="ECO:0000256" key="3">
    <source>
        <dbReference type="ARBA" id="ARBA00004065"/>
    </source>
</evidence>
<dbReference type="CDD" id="cd07182">
    <property type="entry name" value="RNase_HII_bacteria_HII_like"/>
    <property type="match status" value="1"/>
</dbReference>
<feature type="binding site" evidence="14 15">
    <location>
        <position position="97"/>
    </location>
    <ligand>
        <name>a divalent metal cation</name>
        <dbReference type="ChEBI" id="CHEBI:60240"/>
    </ligand>
</feature>
<evidence type="ECO:0000256" key="10">
    <source>
        <dbReference type="ARBA" id="ARBA00022723"/>
    </source>
</evidence>
<dbReference type="InterPro" id="IPR012337">
    <property type="entry name" value="RNaseH-like_sf"/>
</dbReference>
<evidence type="ECO:0000256" key="15">
    <source>
        <dbReference type="PROSITE-ProRule" id="PRU01319"/>
    </source>
</evidence>
<evidence type="ECO:0000256" key="7">
    <source>
        <dbReference type="ARBA" id="ARBA00019179"/>
    </source>
</evidence>
<reference evidence="18 19" key="1">
    <citation type="journal article" date="2018" name="Microbiome">
        <title>Fine metagenomic profile of the Mediterranean stratified and mixed water columns revealed by assembly and recruitment.</title>
        <authorList>
            <person name="Haro-Moreno J.M."/>
            <person name="Lopez-Perez M."/>
            <person name="De La Torre J.R."/>
            <person name="Picazo A."/>
            <person name="Camacho A."/>
            <person name="Rodriguez-Valera F."/>
        </authorList>
    </citation>
    <scope>NUCLEOTIDE SEQUENCE [LARGE SCALE GENOMIC DNA]</scope>
    <source>
        <strain evidence="18">MED-G83</strain>
    </source>
</reference>
<dbReference type="GO" id="GO:0004523">
    <property type="term" value="F:RNA-DNA hybrid ribonuclease activity"/>
    <property type="evidence" value="ECO:0007669"/>
    <property type="project" value="UniProtKB-UniRule"/>
</dbReference>
<keyword evidence="8 14" id="KW-0963">Cytoplasm</keyword>
<comment type="cofactor">
    <cofactor evidence="2">
        <name>Mg(2+)</name>
        <dbReference type="ChEBI" id="CHEBI:18420"/>
    </cofactor>
</comment>
<feature type="binding site" evidence="14 15">
    <location>
        <position position="6"/>
    </location>
    <ligand>
        <name>a divalent metal cation</name>
        <dbReference type="ChEBI" id="CHEBI:60240"/>
    </ligand>
</feature>
<keyword evidence="11 14" id="KW-0255">Endonuclease</keyword>
<evidence type="ECO:0000256" key="4">
    <source>
        <dbReference type="ARBA" id="ARBA00004496"/>
    </source>
</evidence>
<dbReference type="InterPro" id="IPR024567">
    <property type="entry name" value="RNase_HII/HIII_dom"/>
</dbReference>
<dbReference type="GO" id="GO:0043137">
    <property type="term" value="P:DNA replication, removal of RNA primer"/>
    <property type="evidence" value="ECO:0007669"/>
    <property type="project" value="TreeGrafter"/>
</dbReference>
<comment type="similarity">
    <text evidence="5 14 16">Belongs to the RNase HII family.</text>
</comment>
<accession>A0A368BLE8</accession>
<dbReference type="EC" id="3.1.26.4" evidence="6 14"/>
<feature type="domain" description="RNase H type-2" evidence="17">
    <location>
        <begin position="1"/>
        <end position="179"/>
    </location>
</feature>
<protein>
    <recommendedName>
        <fullName evidence="7 14">Ribonuclease HII</fullName>
        <shortName evidence="14">RNase HII</shortName>
        <ecNumber evidence="6 14">3.1.26.4</ecNumber>
    </recommendedName>
</protein>
<dbReference type="GO" id="GO:0030145">
    <property type="term" value="F:manganese ion binding"/>
    <property type="evidence" value="ECO:0007669"/>
    <property type="project" value="UniProtKB-UniRule"/>
</dbReference>
<comment type="function">
    <text evidence="3 14 16">Endonuclease that specifically degrades the RNA of RNA-DNA hybrids.</text>
</comment>
<name>A0A368BLE8_9GAMM</name>
<dbReference type="InterPro" id="IPR001352">
    <property type="entry name" value="RNase_HII/HIII"/>
</dbReference>
<feature type="binding site" evidence="14 15">
    <location>
        <position position="7"/>
    </location>
    <ligand>
        <name>a divalent metal cation</name>
        <dbReference type="ChEBI" id="CHEBI:60240"/>
    </ligand>
</feature>
<dbReference type="PANTHER" id="PTHR10954">
    <property type="entry name" value="RIBONUCLEASE H2 SUBUNIT A"/>
    <property type="match status" value="1"/>
</dbReference>
<dbReference type="NCBIfam" id="NF000595">
    <property type="entry name" value="PRK00015.1-3"/>
    <property type="match status" value="1"/>
</dbReference>
<evidence type="ECO:0000256" key="12">
    <source>
        <dbReference type="ARBA" id="ARBA00022801"/>
    </source>
</evidence>
<keyword evidence="12 14" id="KW-0378">Hydrolase</keyword>
<dbReference type="GO" id="GO:0006298">
    <property type="term" value="P:mismatch repair"/>
    <property type="evidence" value="ECO:0007669"/>
    <property type="project" value="TreeGrafter"/>
</dbReference>
<keyword evidence="13 14" id="KW-0464">Manganese</keyword>
<organism evidence="18 19">
    <name type="scientific">SAR86 cluster bacterium</name>
    <dbReference type="NCBI Taxonomy" id="2030880"/>
    <lineage>
        <taxon>Bacteria</taxon>
        <taxon>Pseudomonadati</taxon>
        <taxon>Pseudomonadota</taxon>
        <taxon>Gammaproteobacteria</taxon>
        <taxon>SAR86 cluster</taxon>
    </lineage>
</organism>
<dbReference type="PROSITE" id="PS51975">
    <property type="entry name" value="RNASE_H_2"/>
    <property type="match status" value="1"/>
</dbReference>
<dbReference type="Proteomes" id="UP000252147">
    <property type="component" value="Unassembled WGS sequence"/>
</dbReference>
<evidence type="ECO:0000256" key="1">
    <source>
        <dbReference type="ARBA" id="ARBA00000077"/>
    </source>
</evidence>
<evidence type="ECO:0000256" key="2">
    <source>
        <dbReference type="ARBA" id="ARBA00001946"/>
    </source>
</evidence>
<dbReference type="AlphaFoldDB" id="A0A368BLE8"/>
<dbReference type="PANTHER" id="PTHR10954:SF18">
    <property type="entry name" value="RIBONUCLEASE HII"/>
    <property type="match status" value="1"/>
</dbReference>